<dbReference type="GeneID" id="136813265"/>
<sequence length="122" mass="14122">MNLFLVISLLFGYCFISVNCLSLASIAECQDIAPSELCRDCIRYSHVCRRSCHVCSAHDEETNGAEENRLDIFRREILKRLRNDRISRILRRDEDELENAPSKRRDLPARYACSITGDCHKT</sequence>
<evidence type="ECO:0000313" key="2">
    <source>
        <dbReference type="EnsemblMetazoa" id="CLYHEMP014367.1"/>
    </source>
</evidence>
<accession>A0A7M5WX13</accession>
<keyword evidence="1" id="KW-0732">Signal</keyword>
<dbReference type="RefSeq" id="XP_066925877.1">
    <property type="nucleotide sequence ID" value="XM_067069776.1"/>
</dbReference>
<feature type="chain" id="PRO_5029642615" evidence="1">
    <location>
        <begin position="21"/>
        <end position="122"/>
    </location>
</feature>
<keyword evidence="3" id="KW-1185">Reference proteome</keyword>
<protein>
    <submittedName>
        <fullName evidence="2">Uncharacterized protein</fullName>
    </submittedName>
</protein>
<dbReference type="AlphaFoldDB" id="A0A7M5WX13"/>
<dbReference type="Proteomes" id="UP000594262">
    <property type="component" value="Unplaced"/>
</dbReference>
<name>A0A7M5WX13_9CNID</name>
<organism evidence="2 3">
    <name type="scientific">Clytia hemisphaerica</name>
    <dbReference type="NCBI Taxonomy" id="252671"/>
    <lineage>
        <taxon>Eukaryota</taxon>
        <taxon>Metazoa</taxon>
        <taxon>Cnidaria</taxon>
        <taxon>Hydrozoa</taxon>
        <taxon>Hydroidolina</taxon>
        <taxon>Leptothecata</taxon>
        <taxon>Obeliida</taxon>
        <taxon>Clytiidae</taxon>
        <taxon>Clytia</taxon>
    </lineage>
</organism>
<feature type="signal peptide" evidence="1">
    <location>
        <begin position="1"/>
        <end position="20"/>
    </location>
</feature>
<reference evidence="2" key="1">
    <citation type="submission" date="2021-01" db="UniProtKB">
        <authorList>
            <consortium name="EnsemblMetazoa"/>
        </authorList>
    </citation>
    <scope>IDENTIFICATION</scope>
</reference>
<dbReference type="EnsemblMetazoa" id="CLYHEMT014367.1">
    <property type="protein sequence ID" value="CLYHEMP014367.1"/>
    <property type="gene ID" value="CLYHEMG014367"/>
</dbReference>
<evidence type="ECO:0000313" key="3">
    <source>
        <dbReference type="Proteomes" id="UP000594262"/>
    </source>
</evidence>
<proteinExistence type="predicted"/>
<evidence type="ECO:0000256" key="1">
    <source>
        <dbReference type="SAM" id="SignalP"/>
    </source>
</evidence>